<protein>
    <submittedName>
        <fullName evidence="2">Uncharacterized protein</fullName>
    </submittedName>
</protein>
<feature type="transmembrane region" description="Helical" evidence="1">
    <location>
        <begin position="31"/>
        <end position="53"/>
    </location>
</feature>
<keyword evidence="1" id="KW-0812">Transmembrane</keyword>
<feature type="transmembrane region" description="Helical" evidence="1">
    <location>
        <begin position="73"/>
        <end position="93"/>
    </location>
</feature>
<comment type="caution">
    <text evidence="2">The sequence shown here is derived from an EMBL/GenBank/DDBJ whole genome shotgun (WGS) entry which is preliminary data.</text>
</comment>
<keyword evidence="1" id="KW-0472">Membrane</keyword>
<evidence type="ECO:0000313" key="2">
    <source>
        <dbReference type="EMBL" id="EGL98316.1"/>
    </source>
</evidence>
<organism evidence="2 3">
    <name type="scientific">Ligilactobacillus salivarius NIAS840</name>
    <dbReference type="NCBI Taxonomy" id="1029822"/>
    <lineage>
        <taxon>Bacteria</taxon>
        <taxon>Bacillati</taxon>
        <taxon>Bacillota</taxon>
        <taxon>Bacilli</taxon>
        <taxon>Lactobacillales</taxon>
        <taxon>Lactobacillaceae</taxon>
        <taxon>Ligilactobacillus</taxon>
    </lineage>
</organism>
<reference evidence="2 3" key="1">
    <citation type="journal article" date="2011" name="J. Bacteriol.">
        <title>Genome Sequence of Lactobacillus salivarius NIAS840, Isolated from Chicken Intestine.</title>
        <authorList>
            <person name="Ham J.S."/>
            <person name="Kim H.W."/>
            <person name="Seol K.H."/>
            <person name="Jang A."/>
            <person name="Jeong S.G."/>
            <person name="Oh M.H."/>
            <person name="Kim D.H."/>
            <person name="Kang D.K."/>
            <person name="Kim G.B."/>
            <person name="Cha C.J."/>
        </authorList>
    </citation>
    <scope>NUCLEOTIDE SEQUENCE [LARGE SCALE GENOMIC DNA]</scope>
    <source>
        <strain evidence="2 3">NIAS840</strain>
    </source>
</reference>
<accession>F5VG27</accession>
<keyword evidence="1" id="KW-1133">Transmembrane helix</keyword>
<dbReference type="AlphaFoldDB" id="F5VG27"/>
<dbReference type="PATRIC" id="fig|1029822.3.peg.1741"/>
<name>F5VG27_9LACO</name>
<evidence type="ECO:0000313" key="3">
    <source>
        <dbReference type="Proteomes" id="UP000006227"/>
    </source>
</evidence>
<proteinExistence type="predicted"/>
<dbReference type="RefSeq" id="WP_004564011.1">
    <property type="nucleotide sequence ID" value="NZ_AFMN01000002.1"/>
</dbReference>
<evidence type="ECO:0000256" key="1">
    <source>
        <dbReference type="SAM" id="Phobius"/>
    </source>
</evidence>
<gene>
    <name evidence="2" type="ORF">NIAS840_01747</name>
</gene>
<dbReference type="EMBL" id="AFMN01000002">
    <property type="protein sequence ID" value="EGL98316.1"/>
    <property type="molecule type" value="Genomic_DNA"/>
</dbReference>
<sequence length="105" mass="11121">MQTWFLTQLLTINNLVYGANGENTRAWGQKVGLAAITVILGVFGIGLVGRGIFDIGKGWFSDNKDWKKIGMGVLTIIVGGAFLLGTAATFQAFSKNLGGDLNITG</sequence>
<dbReference type="Proteomes" id="UP000006227">
    <property type="component" value="Unassembled WGS sequence"/>
</dbReference>